<dbReference type="RefSeq" id="WP_075137464.1">
    <property type="nucleotide sequence ID" value="NZ_MSIF01000027.1"/>
</dbReference>
<dbReference type="GO" id="GO:0016020">
    <property type="term" value="C:membrane"/>
    <property type="evidence" value="ECO:0007669"/>
    <property type="project" value="InterPro"/>
</dbReference>
<dbReference type="InterPro" id="IPR004701">
    <property type="entry name" value="PTS_EIIA_man-typ"/>
</dbReference>
<comment type="function">
    <text evidence="3">General (non sugar-specific) component of the phosphoenolpyruvate-dependent sugar phosphotransferase system (sugar PTS). This major carbohydrate active-transport system catalyzes the phosphorylation of incoming sugar substrates concomitantly with their translocation across the cell membrane. The phosphoryl group from phosphoenolpyruvate (PEP) is transferred to the phosphoryl carrier protein HPr by enzyme I. Phospho-HPr then transfers it to the PTS EIIA domain.</text>
</comment>
<organism evidence="10 11">
    <name type="scientific">Actinophytocola xinjiangensis</name>
    <dbReference type="NCBI Taxonomy" id="485602"/>
    <lineage>
        <taxon>Bacteria</taxon>
        <taxon>Bacillati</taxon>
        <taxon>Actinomycetota</taxon>
        <taxon>Actinomycetes</taxon>
        <taxon>Pseudonocardiales</taxon>
        <taxon>Pseudonocardiaceae</taxon>
    </lineage>
</organism>
<evidence type="ECO:0000256" key="1">
    <source>
        <dbReference type="ARBA" id="ARBA00001113"/>
    </source>
</evidence>
<dbReference type="InterPro" id="IPR035895">
    <property type="entry name" value="HPr-like_sf"/>
</dbReference>
<dbReference type="AlphaFoldDB" id="A0A7Z1AVE9"/>
<dbReference type="Proteomes" id="UP000185696">
    <property type="component" value="Unassembled WGS sequence"/>
</dbReference>
<dbReference type="NCBIfam" id="TIGR02364">
    <property type="entry name" value="dha_pts"/>
    <property type="match status" value="1"/>
</dbReference>
<dbReference type="PANTHER" id="PTHR38594:SF1">
    <property type="entry name" value="PEP-DEPENDENT DIHYDROXYACETONE KINASE, PHOSPHORYL DONOR SUBUNIT DHAM"/>
    <property type="match status" value="1"/>
</dbReference>
<reference evidence="10 11" key="1">
    <citation type="submission" date="2016-12" db="EMBL/GenBank/DDBJ databases">
        <title>The draft genome sequence of Actinophytocola xinjiangensis.</title>
        <authorList>
            <person name="Wang W."/>
            <person name="Yuan L."/>
        </authorList>
    </citation>
    <scope>NUCLEOTIDE SEQUENCE [LARGE SCALE GENOMIC DNA]</scope>
    <source>
        <strain evidence="10 11">CGMCC 4.4663</strain>
    </source>
</reference>
<keyword evidence="10" id="KW-0813">Transport</keyword>
<keyword evidence="11" id="KW-1185">Reference proteome</keyword>
<evidence type="ECO:0000313" key="11">
    <source>
        <dbReference type="Proteomes" id="UP000185696"/>
    </source>
</evidence>
<comment type="subunit">
    <text evidence="7">Homodimer. The dihydroxyacetone kinase complex is composed of a homodimer of DhaM, a homodimer of DhaK and the subunit DhaL.</text>
</comment>
<dbReference type="PANTHER" id="PTHR38594">
    <property type="entry name" value="PEP-DEPENDENT DIHYDROXYACETONE KINASE, PHOSPHORYL DONOR SUBUNIT DHAM"/>
    <property type="match status" value="1"/>
</dbReference>
<evidence type="ECO:0000256" key="6">
    <source>
        <dbReference type="ARBA" id="ARBA00022679"/>
    </source>
</evidence>
<evidence type="ECO:0000256" key="2">
    <source>
        <dbReference type="ARBA" id="ARBA00002788"/>
    </source>
</evidence>
<protein>
    <recommendedName>
        <fullName evidence="5">Phosphocarrier protein HPr</fullName>
        <ecNumber evidence="4">2.7.1.121</ecNumber>
    </recommendedName>
</protein>
<evidence type="ECO:0000256" key="4">
    <source>
        <dbReference type="ARBA" id="ARBA00012095"/>
    </source>
</evidence>
<feature type="domain" description="PTS EIIA type-4" evidence="8">
    <location>
        <begin position="4"/>
        <end position="131"/>
    </location>
</feature>
<gene>
    <name evidence="10" type="ORF">BLA60_35570</name>
</gene>
<dbReference type="Pfam" id="PF03610">
    <property type="entry name" value="EIIA-man"/>
    <property type="match status" value="1"/>
</dbReference>
<dbReference type="PROSITE" id="PS51350">
    <property type="entry name" value="PTS_HPR_DOM"/>
    <property type="match status" value="1"/>
</dbReference>
<evidence type="ECO:0000259" key="8">
    <source>
        <dbReference type="PROSITE" id="PS51096"/>
    </source>
</evidence>
<name>A0A7Z1AVE9_9PSEU</name>
<comment type="catalytic activity">
    <reaction evidence="1">
        <text>dihydroxyacetone + phosphoenolpyruvate = dihydroxyacetone phosphate + pyruvate</text>
        <dbReference type="Rhea" id="RHEA:18381"/>
        <dbReference type="ChEBI" id="CHEBI:15361"/>
        <dbReference type="ChEBI" id="CHEBI:16016"/>
        <dbReference type="ChEBI" id="CHEBI:57642"/>
        <dbReference type="ChEBI" id="CHEBI:58702"/>
        <dbReference type="EC" id="2.7.1.121"/>
    </reaction>
</comment>
<dbReference type="InterPro" id="IPR039643">
    <property type="entry name" value="DhaM"/>
</dbReference>
<dbReference type="PRINTS" id="PR00107">
    <property type="entry name" value="PHOSPHOCPHPR"/>
</dbReference>
<proteinExistence type="predicted"/>
<evidence type="ECO:0000259" key="9">
    <source>
        <dbReference type="PROSITE" id="PS51350"/>
    </source>
</evidence>
<dbReference type="GO" id="GO:0019563">
    <property type="term" value="P:glycerol catabolic process"/>
    <property type="evidence" value="ECO:0007669"/>
    <property type="project" value="InterPro"/>
</dbReference>
<dbReference type="GO" id="GO:0047324">
    <property type="term" value="F:phosphoenolpyruvate-glycerone phosphotransferase activity"/>
    <property type="evidence" value="ECO:0007669"/>
    <property type="project" value="UniProtKB-EC"/>
</dbReference>
<sequence length="223" mass="21915">MTARVGLVVISHSARLAEGVAEVAGQMAPRVTVAPAGGADGGIGTDFDAVTRAVETARGGAGVVLLYDLGSARMVAELAVEALDDPATAVVVDAPLVEGAVAAAVAAEGGADLASVVAAARDAATAAPSTVAEAAQAQTLRVELTNEVGLHARPAALLARAVSEVDATVTVRFGDRAADATSVLALMALGARGGDAIELSATGPQADEALRRVADLAGRGFDD</sequence>
<evidence type="ECO:0000256" key="5">
    <source>
        <dbReference type="ARBA" id="ARBA00020422"/>
    </source>
</evidence>
<dbReference type="InterPro" id="IPR001020">
    <property type="entry name" value="PTS_HPr_His_P_site"/>
</dbReference>
<dbReference type="CDD" id="cd00367">
    <property type="entry name" value="PTS-HPr_like"/>
    <property type="match status" value="1"/>
</dbReference>
<dbReference type="GO" id="GO:0009401">
    <property type="term" value="P:phosphoenolpyruvate-dependent sugar phosphotransferase system"/>
    <property type="evidence" value="ECO:0007669"/>
    <property type="project" value="InterPro"/>
</dbReference>
<comment type="function">
    <text evidence="2">Component of the dihydroxyacetone kinase complex, which is responsible for the phosphoenolpyruvate (PEP)-dependent phosphorylation of dihydroxyacetone. DhaM serves as the phosphoryl donor. Is phosphorylated by phosphoenolpyruvate in an EI- and HPr-dependent reaction, and a phosphorelay system on histidine residues finally leads to phosphoryl transfer to DhaL and dihydroxyacetone.</text>
</comment>
<dbReference type="InterPro" id="IPR036662">
    <property type="entry name" value="PTS_EIIA_man-typ_sf"/>
</dbReference>
<evidence type="ECO:0000313" key="10">
    <source>
        <dbReference type="EMBL" id="OLF05596.1"/>
    </source>
</evidence>
<dbReference type="EMBL" id="MSIF01000027">
    <property type="protein sequence ID" value="OLF05596.1"/>
    <property type="molecule type" value="Genomic_DNA"/>
</dbReference>
<accession>A0A7Z1AVE9</accession>
<feature type="domain" description="HPr" evidence="9">
    <location>
        <begin position="137"/>
        <end position="223"/>
    </location>
</feature>
<keyword evidence="6" id="KW-0808">Transferase</keyword>
<dbReference type="PROSITE" id="PS51096">
    <property type="entry name" value="PTS_EIIA_TYPE_4"/>
    <property type="match status" value="1"/>
</dbReference>
<dbReference type="PROSITE" id="PS00369">
    <property type="entry name" value="PTS_HPR_HIS"/>
    <property type="match status" value="1"/>
</dbReference>
<evidence type="ECO:0000256" key="7">
    <source>
        <dbReference type="ARBA" id="ARBA00046577"/>
    </source>
</evidence>
<keyword evidence="10" id="KW-0762">Sugar transport</keyword>
<dbReference type="NCBIfam" id="TIGR01003">
    <property type="entry name" value="PTS_HPr_family"/>
    <property type="match status" value="1"/>
</dbReference>
<dbReference type="Gene3D" id="3.40.50.510">
    <property type="entry name" value="Phosphotransferase system, mannose-type IIA component"/>
    <property type="match status" value="1"/>
</dbReference>
<dbReference type="InterPro" id="IPR000032">
    <property type="entry name" value="HPr-like"/>
</dbReference>
<dbReference type="OrthoDB" id="350754at2"/>
<dbReference type="Gene3D" id="3.30.1340.10">
    <property type="entry name" value="HPr-like"/>
    <property type="match status" value="1"/>
</dbReference>
<comment type="caution">
    <text evidence="10">The sequence shown here is derived from an EMBL/GenBank/DDBJ whole genome shotgun (WGS) entry which is preliminary data.</text>
</comment>
<evidence type="ECO:0000256" key="3">
    <source>
        <dbReference type="ARBA" id="ARBA00003681"/>
    </source>
</evidence>
<dbReference type="EC" id="2.7.1.121" evidence="4"/>
<dbReference type="Pfam" id="PF00381">
    <property type="entry name" value="PTS-HPr"/>
    <property type="match status" value="1"/>
</dbReference>
<dbReference type="SUPFAM" id="SSF53062">
    <property type="entry name" value="PTS system fructose IIA component-like"/>
    <property type="match status" value="1"/>
</dbReference>
<dbReference type="InterPro" id="IPR012844">
    <property type="entry name" value="DhaM_N"/>
</dbReference>
<dbReference type="SUPFAM" id="SSF55594">
    <property type="entry name" value="HPr-like"/>
    <property type="match status" value="1"/>
</dbReference>